<gene>
    <name evidence="2" type="ORF">FisN_22Lh225</name>
</gene>
<evidence type="ECO:0000313" key="3">
    <source>
        <dbReference type="Proteomes" id="UP000198406"/>
    </source>
</evidence>
<dbReference type="Proteomes" id="UP000198406">
    <property type="component" value="Unassembled WGS sequence"/>
</dbReference>
<proteinExistence type="predicted"/>
<reference evidence="2 3" key="1">
    <citation type="journal article" date="2015" name="Plant Cell">
        <title>Oil accumulation by the oleaginous diatom Fistulifera solaris as revealed by the genome and transcriptome.</title>
        <authorList>
            <person name="Tanaka T."/>
            <person name="Maeda Y."/>
            <person name="Veluchamy A."/>
            <person name="Tanaka M."/>
            <person name="Abida H."/>
            <person name="Marechal E."/>
            <person name="Bowler C."/>
            <person name="Muto M."/>
            <person name="Sunaga Y."/>
            <person name="Tanaka M."/>
            <person name="Yoshino T."/>
            <person name="Taniguchi T."/>
            <person name="Fukuda Y."/>
            <person name="Nemoto M."/>
            <person name="Matsumoto M."/>
            <person name="Wong P.S."/>
            <person name="Aburatani S."/>
            <person name="Fujibuchi W."/>
        </authorList>
    </citation>
    <scope>NUCLEOTIDE SEQUENCE [LARGE SCALE GENOMIC DNA]</scope>
    <source>
        <strain evidence="2 3">JPCC DA0580</strain>
    </source>
</reference>
<name>A0A1Z5JC00_FISSO</name>
<sequence length="217" mass="24558">MADSTSHSAETAAFETALRRYIEEGKPGRSMEQQLNEWSLHWEPAESSLSTRSGCLSVTRNSVTIQIESRCEWDETTLEWICHASAQISKESKVKDRFLKDDYISKMLSSKAVLLEANILHSEDHLEERVDCKDDVAEGIRRAILPLADSALDVFEVLLALPFWPANNKLGHRARLRLLEDAMCNECEEQENEQAVEDLDLGPPSSKRQKKSVKDDA</sequence>
<dbReference type="AlphaFoldDB" id="A0A1Z5JC00"/>
<protein>
    <submittedName>
        <fullName evidence="2">Uncharacterized protein</fullName>
    </submittedName>
</protein>
<dbReference type="EMBL" id="BDSP01000041">
    <property type="protein sequence ID" value="GAX11533.1"/>
    <property type="molecule type" value="Genomic_DNA"/>
</dbReference>
<accession>A0A1Z5JC00</accession>
<dbReference type="InParanoid" id="A0A1Z5JC00"/>
<keyword evidence="3" id="KW-1185">Reference proteome</keyword>
<organism evidence="2 3">
    <name type="scientific">Fistulifera solaris</name>
    <name type="common">Oleaginous diatom</name>
    <dbReference type="NCBI Taxonomy" id="1519565"/>
    <lineage>
        <taxon>Eukaryota</taxon>
        <taxon>Sar</taxon>
        <taxon>Stramenopiles</taxon>
        <taxon>Ochrophyta</taxon>
        <taxon>Bacillariophyta</taxon>
        <taxon>Bacillariophyceae</taxon>
        <taxon>Bacillariophycidae</taxon>
        <taxon>Naviculales</taxon>
        <taxon>Naviculaceae</taxon>
        <taxon>Fistulifera</taxon>
    </lineage>
</organism>
<comment type="caution">
    <text evidence="2">The sequence shown here is derived from an EMBL/GenBank/DDBJ whole genome shotgun (WGS) entry which is preliminary data.</text>
</comment>
<evidence type="ECO:0000313" key="2">
    <source>
        <dbReference type="EMBL" id="GAX11533.1"/>
    </source>
</evidence>
<evidence type="ECO:0000256" key="1">
    <source>
        <dbReference type="SAM" id="MobiDB-lite"/>
    </source>
</evidence>
<feature type="region of interest" description="Disordered" evidence="1">
    <location>
        <begin position="192"/>
        <end position="217"/>
    </location>
</feature>
<dbReference type="OrthoDB" id="44088at2759"/>